<dbReference type="EMBL" id="CP031222">
    <property type="protein sequence ID" value="AXI02720.1"/>
    <property type="molecule type" value="Genomic_DNA"/>
</dbReference>
<dbReference type="SUPFAM" id="SSF53335">
    <property type="entry name" value="S-adenosyl-L-methionine-dependent methyltransferases"/>
    <property type="match status" value="1"/>
</dbReference>
<reference evidence="1 2" key="1">
    <citation type="submission" date="2018-07" db="EMBL/GenBank/DDBJ databases">
        <title>Genome sequencing of Moraxellaceae gen. HYN0046.</title>
        <authorList>
            <person name="Kim M."/>
            <person name="Yi H."/>
        </authorList>
    </citation>
    <scope>NUCLEOTIDE SEQUENCE [LARGE SCALE GENOMIC DNA]</scope>
    <source>
        <strain evidence="1 2">HYN0046</strain>
    </source>
</reference>
<dbReference type="Gene3D" id="3.40.50.150">
    <property type="entry name" value="Vaccinia Virus protein VP39"/>
    <property type="match status" value="1"/>
</dbReference>
<evidence type="ECO:0000313" key="1">
    <source>
        <dbReference type="EMBL" id="AXI02720.1"/>
    </source>
</evidence>
<dbReference type="AlphaFoldDB" id="A0A345P611"/>
<protein>
    <submittedName>
        <fullName evidence="1">Uncharacterized protein</fullName>
    </submittedName>
</protein>
<dbReference type="InterPro" id="IPR029044">
    <property type="entry name" value="Nucleotide-diphossugar_trans"/>
</dbReference>
<dbReference type="Proteomes" id="UP000253940">
    <property type="component" value="Chromosome"/>
</dbReference>
<keyword evidence="2" id="KW-1185">Reference proteome</keyword>
<dbReference type="OrthoDB" id="8912955at2"/>
<proteinExistence type="predicted"/>
<name>A0A345P611_9GAMM</name>
<organism evidence="1 2">
    <name type="scientific">Aquirhabdus parva</name>
    <dbReference type="NCBI Taxonomy" id="2283318"/>
    <lineage>
        <taxon>Bacteria</taxon>
        <taxon>Pseudomonadati</taxon>
        <taxon>Pseudomonadota</taxon>
        <taxon>Gammaproteobacteria</taxon>
        <taxon>Moraxellales</taxon>
        <taxon>Moraxellaceae</taxon>
        <taxon>Aquirhabdus</taxon>
    </lineage>
</organism>
<dbReference type="InterPro" id="IPR029063">
    <property type="entry name" value="SAM-dependent_MTases_sf"/>
</dbReference>
<dbReference type="RefSeq" id="WP_114898830.1">
    <property type="nucleotide sequence ID" value="NZ_CP031222.1"/>
</dbReference>
<sequence length="412" mass="46395">MDMNFVAQIPNSAVDFLEVHTNTLSALLEESERVYNLWHVSIDSIGNLQKGVGLPPGKLFDCICCDDIMPLSRSPFNTLIRLRELLKPDGCILFSVPNAQHWLELNNLLVGDIQRNQYLHTYASFIKLLLDTGYEPTIPLFLLDPPIPEASFQAMKPLLTSLNLDDERSKLFLSTSQYVFKAIINPYYAMSKMAIFPISFIVPMNDQRVMMDNFLKSPIFHDGHLHQIIPVTANSAAEALEIGISYAQHDFVVYAHQDVYLPHSWDATFCQHVINAKQKFVNASLFGLYGAGFNGDQNYATGIVADRHKLLKGGVSPSVVSTLDEFLFGFFKQDYVGSAAELGWHLYGTDIPYRLLEQGKETVVIEALCFHNSLGSSEVPEAYYEGMSYIRNRWTKYLPIATVCSEIYPNPA</sequence>
<dbReference type="Gene3D" id="3.90.550.10">
    <property type="entry name" value="Spore Coat Polysaccharide Biosynthesis Protein SpsA, Chain A"/>
    <property type="match status" value="1"/>
</dbReference>
<gene>
    <name evidence="1" type="ORF">HYN46_07660</name>
</gene>
<accession>A0A345P611</accession>
<dbReference type="KEGG" id="mbah:HYN46_07660"/>
<evidence type="ECO:0000313" key="2">
    <source>
        <dbReference type="Proteomes" id="UP000253940"/>
    </source>
</evidence>